<dbReference type="Pfam" id="PF13419">
    <property type="entry name" value="HAD_2"/>
    <property type="match status" value="1"/>
</dbReference>
<dbReference type="SFLD" id="SFLDS00003">
    <property type="entry name" value="Haloacid_Dehalogenase"/>
    <property type="match status" value="1"/>
</dbReference>
<dbReference type="InterPro" id="IPR023214">
    <property type="entry name" value="HAD_sf"/>
</dbReference>
<dbReference type="Gene3D" id="1.10.150.240">
    <property type="entry name" value="Putative phosphatase, domain 2"/>
    <property type="match status" value="1"/>
</dbReference>
<dbReference type="NCBIfam" id="TIGR01549">
    <property type="entry name" value="HAD-SF-IA-v1"/>
    <property type="match status" value="1"/>
</dbReference>
<dbReference type="PANTHER" id="PTHR18901:SF38">
    <property type="entry name" value="PSEUDOURIDINE-5'-PHOSPHATASE"/>
    <property type="match status" value="1"/>
</dbReference>
<keyword evidence="2" id="KW-1185">Reference proteome</keyword>
<dbReference type="InterPro" id="IPR036412">
    <property type="entry name" value="HAD-like_sf"/>
</dbReference>
<dbReference type="InterPro" id="IPR006439">
    <property type="entry name" value="HAD-SF_hydro_IA"/>
</dbReference>
<gene>
    <name evidence="1" type="ORF">H9660_11545</name>
</gene>
<dbReference type="InterPro" id="IPR041492">
    <property type="entry name" value="HAD_2"/>
</dbReference>
<dbReference type="SFLD" id="SFLDG01135">
    <property type="entry name" value="C1.5.6:_HAD__Beta-PGM__Phospha"/>
    <property type="match status" value="1"/>
</dbReference>
<dbReference type="PANTHER" id="PTHR18901">
    <property type="entry name" value="2-DEOXYGLUCOSE-6-PHOSPHATE PHOSPHATASE 2"/>
    <property type="match status" value="1"/>
</dbReference>
<dbReference type="PRINTS" id="PR00413">
    <property type="entry name" value="HADHALOGNASE"/>
</dbReference>
<dbReference type="RefSeq" id="WP_191750535.1">
    <property type="nucleotide sequence ID" value="NZ_JACSQZ010000044.1"/>
</dbReference>
<evidence type="ECO:0000313" key="1">
    <source>
        <dbReference type="EMBL" id="MBD7915780.1"/>
    </source>
</evidence>
<organism evidence="1 2">
    <name type="scientific">Clostridium gallinarum</name>
    <dbReference type="NCBI Taxonomy" id="2762246"/>
    <lineage>
        <taxon>Bacteria</taxon>
        <taxon>Bacillati</taxon>
        <taxon>Bacillota</taxon>
        <taxon>Clostridia</taxon>
        <taxon>Eubacteriales</taxon>
        <taxon>Clostridiaceae</taxon>
        <taxon>Clostridium</taxon>
    </lineage>
</organism>
<dbReference type="Proteomes" id="UP000640335">
    <property type="component" value="Unassembled WGS sequence"/>
</dbReference>
<evidence type="ECO:0000313" key="2">
    <source>
        <dbReference type="Proteomes" id="UP000640335"/>
    </source>
</evidence>
<dbReference type="SUPFAM" id="SSF56784">
    <property type="entry name" value="HAD-like"/>
    <property type="match status" value="1"/>
</dbReference>
<protein>
    <submittedName>
        <fullName evidence="1">HAD family phosphatase</fullName>
    </submittedName>
</protein>
<sequence length="219" mass="25182">MRKVELVIFDMDGLIFDSEKVSYDSWVEAAKIFNINFDMKIFYKLLGTNHESVRNTLIDEFGDKINIDDYIEERRKINFSKIANGVERKEGVEELLEYLTEKNIKKAVATSSNRELALNLLSKADILHYFDYVLCGDEVTKSKPDPEVFLNVAKKLKVNPENCMVLEDSEAGTIAGSRGRMKVIIIPDLKEPDEDIVRLAYKRLNNLKEVINEIETINL</sequence>
<comment type="caution">
    <text evidence="1">The sequence shown here is derived from an EMBL/GenBank/DDBJ whole genome shotgun (WGS) entry which is preliminary data.</text>
</comment>
<dbReference type="InterPro" id="IPR023198">
    <property type="entry name" value="PGP-like_dom2"/>
</dbReference>
<proteinExistence type="predicted"/>
<reference evidence="1 2" key="1">
    <citation type="submission" date="2020-08" db="EMBL/GenBank/DDBJ databases">
        <title>A Genomic Blueprint of the Chicken Gut Microbiome.</title>
        <authorList>
            <person name="Gilroy R."/>
            <person name="Ravi A."/>
            <person name="Getino M."/>
            <person name="Pursley I."/>
            <person name="Horton D.L."/>
            <person name="Alikhan N.-F."/>
            <person name="Baker D."/>
            <person name="Gharbi K."/>
            <person name="Hall N."/>
            <person name="Watson M."/>
            <person name="Adriaenssens E.M."/>
            <person name="Foster-Nyarko E."/>
            <person name="Jarju S."/>
            <person name="Secka A."/>
            <person name="Antonio M."/>
            <person name="Oren A."/>
            <person name="Chaudhuri R."/>
            <person name="La Ragione R.M."/>
            <person name="Hildebrand F."/>
            <person name="Pallen M.J."/>
        </authorList>
    </citation>
    <scope>NUCLEOTIDE SEQUENCE [LARGE SCALE GENOMIC DNA]</scope>
    <source>
        <strain evidence="1 2">Sa3CUN1</strain>
    </source>
</reference>
<accession>A0ABR8Q5X1</accession>
<dbReference type="SFLD" id="SFLDG01129">
    <property type="entry name" value="C1.5:_HAD__Beta-PGM__Phosphata"/>
    <property type="match status" value="1"/>
</dbReference>
<dbReference type="Gene3D" id="3.40.50.1000">
    <property type="entry name" value="HAD superfamily/HAD-like"/>
    <property type="match status" value="1"/>
</dbReference>
<name>A0ABR8Q5X1_9CLOT</name>
<dbReference type="NCBIfam" id="TIGR01509">
    <property type="entry name" value="HAD-SF-IA-v3"/>
    <property type="match status" value="1"/>
</dbReference>
<dbReference type="EMBL" id="JACSQZ010000044">
    <property type="protein sequence ID" value="MBD7915780.1"/>
    <property type="molecule type" value="Genomic_DNA"/>
</dbReference>